<comment type="subcellular location">
    <subcellularLocation>
        <location evidence="1">Membrane</location>
        <topology evidence="1">Single-pass type IV membrane protein</topology>
    </subcellularLocation>
</comment>
<evidence type="ECO:0000256" key="4">
    <source>
        <dbReference type="ARBA" id="ARBA00022692"/>
    </source>
</evidence>
<evidence type="ECO:0000256" key="9">
    <source>
        <dbReference type="SAM" id="Phobius"/>
    </source>
</evidence>
<keyword evidence="7" id="KW-0175">Coiled coil</keyword>
<comment type="caution">
    <text evidence="11">The sequence shown here is derived from an EMBL/GenBank/DDBJ whole genome shotgun (WGS) entry which is preliminary data.</text>
</comment>
<evidence type="ECO:0000313" key="12">
    <source>
        <dbReference type="Proteomes" id="UP000076580"/>
    </source>
</evidence>
<keyword evidence="6 9" id="KW-1133">Transmembrane helix</keyword>
<name>A0A151GQG5_DRECN</name>
<sequence length="354" mass="39178">MAHTRPAILSSVNITSEFNDLLSKHGAPTTRGRVVLDVDALDGFLKEAYRINSHIASLHEELRDVRQAYLSTAQPRKVHAGHAAGQPRVLTDREREDVDANAKQMLRELNASIRALDDAEQLRRETESAIIRKKYASGLSALSSWASGSDAMNKTADHAAAESGAQQTEIHRDGLLWFLRKRLELCCRTQQDMMEARLSRELERSRSFRPPPSADFAEFVPMSSKAQPAARSSGAGGFNEAASAYQDLTEEQVQMFEEGNQDMMKHYESTLDKVRTAEKSLVEISELQSLLVNNLATQAAHIEQLVTDSMSTTENVGGGNKELKKAAKRPSAARYTFFAASGLCAFLVIWDLII</sequence>
<dbReference type="AlphaFoldDB" id="A0A151GQG5"/>
<keyword evidence="3" id="KW-0813">Transport</keyword>
<dbReference type="GeneID" id="63713103"/>
<dbReference type="RefSeq" id="XP_040658682.1">
    <property type="nucleotide sequence ID" value="XM_040797799.1"/>
</dbReference>
<evidence type="ECO:0000256" key="1">
    <source>
        <dbReference type="ARBA" id="ARBA00004211"/>
    </source>
</evidence>
<organism evidence="11 12">
    <name type="scientific">Drechmeria coniospora</name>
    <name type="common">Nematophagous fungus</name>
    <name type="synonym">Meria coniospora</name>
    <dbReference type="NCBI Taxonomy" id="98403"/>
    <lineage>
        <taxon>Eukaryota</taxon>
        <taxon>Fungi</taxon>
        <taxon>Dikarya</taxon>
        <taxon>Ascomycota</taxon>
        <taxon>Pezizomycotina</taxon>
        <taxon>Sordariomycetes</taxon>
        <taxon>Hypocreomycetidae</taxon>
        <taxon>Hypocreales</taxon>
        <taxon>Ophiocordycipitaceae</taxon>
        <taxon>Drechmeria</taxon>
    </lineage>
</organism>
<comment type="similarity">
    <text evidence="2">Belongs to the syntaxin family.</text>
</comment>
<evidence type="ECO:0000256" key="7">
    <source>
        <dbReference type="ARBA" id="ARBA00023054"/>
    </source>
</evidence>
<dbReference type="GO" id="GO:0005783">
    <property type="term" value="C:endoplasmic reticulum"/>
    <property type="evidence" value="ECO:0007669"/>
    <property type="project" value="TreeGrafter"/>
</dbReference>
<dbReference type="PANTHER" id="PTHR15959:SF0">
    <property type="entry name" value="SYNTAXIN-18"/>
    <property type="match status" value="1"/>
</dbReference>
<dbReference type="GO" id="GO:0006890">
    <property type="term" value="P:retrograde vesicle-mediated transport, Golgi to endoplasmic reticulum"/>
    <property type="evidence" value="ECO:0007669"/>
    <property type="project" value="TreeGrafter"/>
</dbReference>
<dbReference type="CDD" id="cd15850">
    <property type="entry name" value="SNARE_syntaxin18"/>
    <property type="match status" value="1"/>
</dbReference>
<evidence type="ECO:0000256" key="2">
    <source>
        <dbReference type="ARBA" id="ARBA00009063"/>
    </source>
</evidence>
<keyword evidence="4 9" id="KW-0812">Transmembrane</keyword>
<dbReference type="STRING" id="98403.A0A151GQG5"/>
<dbReference type="EMBL" id="LAYC01000001">
    <property type="protein sequence ID" value="KYK59330.1"/>
    <property type="molecule type" value="Genomic_DNA"/>
</dbReference>
<evidence type="ECO:0000256" key="3">
    <source>
        <dbReference type="ARBA" id="ARBA00022448"/>
    </source>
</evidence>
<dbReference type="Pfam" id="PF10496">
    <property type="entry name" value="Syntaxin-18_N"/>
    <property type="match status" value="1"/>
</dbReference>
<dbReference type="Proteomes" id="UP000076580">
    <property type="component" value="Chromosome 01"/>
</dbReference>
<protein>
    <submittedName>
        <fullName evidence="11">Syntaxin</fullName>
    </submittedName>
</protein>
<feature type="domain" description="SNARE-complex protein Syntaxin-18 N-terminal" evidence="10">
    <location>
        <begin position="14"/>
        <end position="97"/>
    </location>
</feature>
<dbReference type="FunCoup" id="A0A151GQG5">
    <property type="interactions" value="239"/>
</dbReference>
<keyword evidence="8 9" id="KW-0472">Membrane</keyword>
<evidence type="ECO:0000259" key="10">
    <source>
        <dbReference type="Pfam" id="PF10496"/>
    </source>
</evidence>
<proteinExistence type="inferred from homology"/>
<keyword evidence="5" id="KW-0653">Protein transport</keyword>
<accession>A0A151GQG5</accession>
<dbReference type="InParanoid" id="A0A151GQG5"/>
<dbReference type="GO" id="GO:0031201">
    <property type="term" value="C:SNARE complex"/>
    <property type="evidence" value="ECO:0007669"/>
    <property type="project" value="TreeGrafter"/>
</dbReference>
<dbReference type="GO" id="GO:0015031">
    <property type="term" value="P:protein transport"/>
    <property type="evidence" value="ECO:0007669"/>
    <property type="project" value="UniProtKB-KW"/>
</dbReference>
<evidence type="ECO:0000256" key="8">
    <source>
        <dbReference type="ARBA" id="ARBA00023136"/>
    </source>
</evidence>
<dbReference type="InterPro" id="IPR019529">
    <property type="entry name" value="Syntaxin-18_N"/>
</dbReference>
<evidence type="ECO:0000313" key="11">
    <source>
        <dbReference type="EMBL" id="KYK59330.1"/>
    </source>
</evidence>
<gene>
    <name evidence="11" type="ORF">DCS_00460</name>
</gene>
<dbReference type="PANTHER" id="PTHR15959">
    <property type="entry name" value="SYNTAXIN-18"/>
    <property type="match status" value="1"/>
</dbReference>
<keyword evidence="12" id="KW-1185">Reference proteome</keyword>
<feature type="transmembrane region" description="Helical" evidence="9">
    <location>
        <begin position="332"/>
        <end position="353"/>
    </location>
</feature>
<dbReference type="Gene3D" id="1.20.5.110">
    <property type="match status" value="1"/>
</dbReference>
<reference evidence="11 12" key="1">
    <citation type="journal article" date="2016" name="Sci. Rep.">
        <title>Insights into Adaptations to a Near-Obligate Nematode Endoparasitic Lifestyle from the Finished Genome of Drechmeria coniospora.</title>
        <authorList>
            <person name="Zhang L."/>
            <person name="Zhou Z."/>
            <person name="Guo Q."/>
            <person name="Fokkens L."/>
            <person name="Miskei M."/>
            <person name="Pocsi I."/>
            <person name="Zhang W."/>
            <person name="Chen M."/>
            <person name="Wang L."/>
            <person name="Sun Y."/>
            <person name="Donzelli B.G."/>
            <person name="Gibson D.M."/>
            <person name="Nelson D.R."/>
            <person name="Luo J.G."/>
            <person name="Rep M."/>
            <person name="Liu H."/>
            <person name="Yang S."/>
            <person name="Wang J."/>
            <person name="Krasnoff S.B."/>
            <person name="Xu Y."/>
            <person name="Molnar I."/>
            <person name="Lin M."/>
        </authorList>
    </citation>
    <scope>NUCLEOTIDE SEQUENCE [LARGE SCALE GENOMIC DNA]</scope>
    <source>
        <strain evidence="11 12">ARSEF 6962</strain>
    </source>
</reference>
<evidence type="ECO:0000256" key="5">
    <source>
        <dbReference type="ARBA" id="ARBA00022927"/>
    </source>
</evidence>
<evidence type="ECO:0000256" key="6">
    <source>
        <dbReference type="ARBA" id="ARBA00022989"/>
    </source>
</evidence>